<dbReference type="Proteomes" id="UP001280581">
    <property type="component" value="Unassembled WGS sequence"/>
</dbReference>
<accession>A0AAN6M8D8</accession>
<dbReference type="AlphaFoldDB" id="A0AAN6M8D8"/>
<keyword evidence="1" id="KW-0805">Transcription regulation</keyword>
<dbReference type="PROSITE" id="PS00463">
    <property type="entry name" value="ZN2_CY6_FUNGAL_1"/>
    <property type="match status" value="1"/>
</dbReference>
<gene>
    <name evidence="6" type="ORF">GRF29_8g3519060</name>
</gene>
<dbReference type="InterPro" id="IPR001138">
    <property type="entry name" value="Zn2Cys6_DnaBD"/>
</dbReference>
<proteinExistence type="predicted"/>
<evidence type="ECO:0000256" key="3">
    <source>
        <dbReference type="ARBA" id="ARBA00023242"/>
    </source>
</evidence>
<dbReference type="InterPro" id="IPR036864">
    <property type="entry name" value="Zn2-C6_fun-type_DNA-bd_sf"/>
</dbReference>
<evidence type="ECO:0000313" key="7">
    <source>
        <dbReference type="Proteomes" id="UP001280581"/>
    </source>
</evidence>
<feature type="compositionally biased region" description="Polar residues" evidence="4">
    <location>
        <begin position="98"/>
        <end position="111"/>
    </location>
</feature>
<keyword evidence="2" id="KW-0804">Transcription</keyword>
<sequence>MSDDHSAKRRKVRKGTHSCWECRRRKVKCIFAAPGDTFCIACTRRRSRCVSQGVLDGSSDPELSRNDGNVGKTVTEAKRPALITPSVSQQSSPMVSYDESTTSSANAESGTILQSHGSHSLSVAQPHLGLYEPGVSYMSLPENRKHSESSTLVKLREALLVALPSRDEIKILLARAEHFYALCSRISYKKRRELTAEDLINSQKSLLGLLDPESHPVLLCQQILHFAASLSYLSVKEVIPGLHKHHHEILEDLAETAISLVNMRDSLVGSLEGLENLILESFYHIDRGNIRRAWITIRRAISIGQILGVQDPCGHRFKRIGSDDDLDPASMWTFILSLNGILSLLLGMSSDASVSNHTPHNLVDNFCTLTAKFSGQILERNQIRDYEKSVAVTQQIDRELVDASESMPTEFWRPPSFAGLDLKSVAAFLEIQRIWFHMSFYTFIIQLHVPYILCAVQNPQRDYSRAACQNASREVLGRQITMRSSGSNIPCCRLGNFMALIAGMTLSLTHILSHHDDNCNSILAHQRAADRAIIVEALQNVTYKPNHEATVLESKCARLLQELLAIEAEAAHARTHKQSDNDLTRKILTINVPYVGIVHVGSDGIVAAPLVADVVDQEPHGSLQVGGFGSMRIIDGNIAKIAGCSNVSQGHTPCSTVPSVTTQGDLESSDVFGQFDQFFPDAAASINDWTFQGTDTAFFDSLLRGFE</sequence>
<dbReference type="GO" id="GO:0008270">
    <property type="term" value="F:zinc ion binding"/>
    <property type="evidence" value="ECO:0007669"/>
    <property type="project" value="InterPro"/>
</dbReference>
<dbReference type="PANTHER" id="PTHR47840:SF1">
    <property type="entry name" value="ZN(II)2CYS6 TRANSCRIPTION FACTOR (EUROFUNG)"/>
    <property type="match status" value="1"/>
</dbReference>
<dbReference type="SMART" id="SM00066">
    <property type="entry name" value="GAL4"/>
    <property type="match status" value="1"/>
</dbReference>
<reference evidence="6 7" key="1">
    <citation type="submission" date="2021-02" db="EMBL/GenBank/DDBJ databases">
        <title>Genome assembly of Pseudopithomyces chartarum.</title>
        <authorList>
            <person name="Jauregui R."/>
            <person name="Singh J."/>
            <person name="Voisey C."/>
        </authorList>
    </citation>
    <scope>NUCLEOTIDE SEQUENCE [LARGE SCALE GENOMIC DNA]</scope>
    <source>
        <strain evidence="6 7">AGR01</strain>
    </source>
</reference>
<dbReference type="Pfam" id="PF00172">
    <property type="entry name" value="Zn_clus"/>
    <property type="match status" value="1"/>
</dbReference>
<evidence type="ECO:0000256" key="4">
    <source>
        <dbReference type="SAM" id="MobiDB-lite"/>
    </source>
</evidence>
<dbReference type="Gene3D" id="4.10.240.10">
    <property type="entry name" value="Zn(2)-C6 fungal-type DNA-binding domain"/>
    <property type="match status" value="1"/>
</dbReference>
<name>A0AAN6M8D8_9PLEO</name>
<evidence type="ECO:0000259" key="5">
    <source>
        <dbReference type="PROSITE" id="PS50048"/>
    </source>
</evidence>
<feature type="domain" description="Zn(2)-C6 fungal-type" evidence="5">
    <location>
        <begin position="18"/>
        <end position="51"/>
    </location>
</feature>
<feature type="region of interest" description="Disordered" evidence="4">
    <location>
        <begin position="85"/>
        <end position="111"/>
    </location>
</feature>
<dbReference type="CDD" id="cd12148">
    <property type="entry name" value="fungal_TF_MHR"/>
    <property type="match status" value="1"/>
</dbReference>
<keyword evidence="7" id="KW-1185">Reference proteome</keyword>
<evidence type="ECO:0000256" key="1">
    <source>
        <dbReference type="ARBA" id="ARBA00023015"/>
    </source>
</evidence>
<feature type="compositionally biased region" description="Low complexity" evidence="4">
    <location>
        <begin position="85"/>
        <end position="96"/>
    </location>
</feature>
<dbReference type="CDD" id="cd00067">
    <property type="entry name" value="GAL4"/>
    <property type="match status" value="1"/>
</dbReference>
<dbReference type="PROSITE" id="PS50048">
    <property type="entry name" value="ZN2_CY6_FUNGAL_2"/>
    <property type="match status" value="1"/>
</dbReference>
<evidence type="ECO:0000313" key="6">
    <source>
        <dbReference type="EMBL" id="KAK3216494.1"/>
    </source>
</evidence>
<evidence type="ECO:0000256" key="2">
    <source>
        <dbReference type="ARBA" id="ARBA00023163"/>
    </source>
</evidence>
<dbReference type="PANTHER" id="PTHR47840">
    <property type="entry name" value="ZN(II)2CYS6 TRANSCRIPTION FACTOR (EUROFUNG)-RELATED"/>
    <property type="match status" value="1"/>
</dbReference>
<comment type="caution">
    <text evidence="6">The sequence shown here is derived from an EMBL/GenBank/DDBJ whole genome shotgun (WGS) entry which is preliminary data.</text>
</comment>
<organism evidence="6 7">
    <name type="scientific">Pseudopithomyces chartarum</name>
    <dbReference type="NCBI Taxonomy" id="1892770"/>
    <lineage>
        <taxon>Eukaryota</taxon>
        <taxon>Fungi</taxon>
        <taxon>Dikarya</taxon>
        <taxon>Ascomycota</taxon>
        <taxon>Pezizomycotina</taxon>
        <taxon>Dothideomycetes</taxon>
        <taxon>Pleosporomycetidae</taxon>
        <taxon>Pleosporales</taxon>
        <taxon>Massarineae</taxon>
        <taxon>Didymosphaeriaceae</taxon>
        <taxon>Pseudopithomyces</taxon>
    </lineage>
</organism>
<dbReference type="GO" id="GO:0000981">
    <property type="term" value="F:DNA-binding transcription factor activity, RNA polymerase II-specific"/>
    <property type="evidence" value="ECO:0007669"/>
    <property type="project" value="InterPro"/>
</dbReference>
<keyword evidence="3" id="KW-0539">Nucleus</keyword>
<dbReference type="EMBL" id="WVTA01000002">
    <property type="protein sequence ID" value="KAK3216494.1"/>
    <property type="molecule type" value="Genomic_DNA"/>
</dbReference>
<protein>
    <recommendedName>
        <fullName evidence="5">Zn(2)-C6 fungal-type domain-containing protein</fullName>
    </recommendedName>
</protein>
<dbReference type="SUPFAM" id="SSF57701">
    <property type="entry name" value="Zn2/Cys6 DNA-binding domain"/>
    <property type="match status" value="1"/>
</dbReference>